<dbReference type="PANTHER" id="PTHR11785">
    <property type="entry name" value="AMINO ACID TRANSPORTER"/>
    <property type="match status" value="1"/>
</dbReference>
<evidence type="ECO:0000313" key="6">
    <source>
        <dbReference type="EMBL" id="KAF3035580.1"/>
    </source>
</evidence>
<keyword evidence="2 5" id="KW-0812">Transmembrane</keyword>
<keyword evidence="3 5" id="KW-1133">Transmembrane helix</keyword>
<dbReference type="Proteomes" id="UP000758155">
    <property type="component" value="Unassembled WGS sequence"/>
</dbReference>
<evidence type="ECO:0008006" key="8">
    <source>
        <dbReference type="Google" id="ProtNLM"/>
    </source>
</evidence>
<evidence type="ECO:0000256" key="4">
    <source>
        <dbReference type="ARBA" id="ARBA00023136"/>
    </source>
</evidence>
<keyword evidence="4 5" id="KW-0472">Membrane</keyword>
<dbReference type="InterPro" id="IPR002293">
    <property type="entry name" value="AA/rel_permease1"/>
</dbReference>
<dbReference type="AlphaFoldDB" id="A0A9P4WKX0"/>
<dbReference type="Pfam" id="PF13520">
    <property type="entry name" value="AA_permease_2"/>
    <property type="match status" value="1"/>
</dbReference>
<dbReference type="GO" id="GO:0016020">
    <property type="term" value="C:membrane"/>
    <property type="evidence" value="ECO:0007669"/>
    <property type="project" value="UniProtKB-SubCell"/>
</dbReference>
<reference evidence="6" key="1">
    <citation type="submission" date="2019-04" db="EMBL/GenBank/DDBJ databases">
        <title>Sequencing of skin fungus with MAO and IRED activity.</title>
        <authorList>
            <person name="Marsaioli A.J."/>
            <person name="Bonatto J.M.C."/>
            <person name="Reis Junior O."/>
        </authorList>
    </citation>
    <scope>NUCLEOTIDE SEQUENCE</scope>
    <source>
        <strain evidence="6">28M1</strain>
    </source>
</reference>
<dbReference type="EMBL" id="SWKV01000057">
    <property type="protein sequence ID" value="KAF3035580.1"/>
    <property type="molecule type" value="Genomic_DNA"/>
</dbReference>
<proteinExistence type="predicted"/>
<evidence type="ECO:0000256" key="5">
    <source>
        <dbReference type="SAM" id="Phobius"/>
    </source>
</evidence>
<dbReference type="Gene3D" id="1.20.1740.10">
    <property type="entry name" value="Amino acid/polyamine transporter I"/>
    <property type="match status" value="1"/>
</dbReference>
<comment type="subcellular location">
    <subcellularLocation>
        <location evidence="1">Membrane</location>
        <topology evidence="1">Multi-pass membrane protein</topology>
    </subcellularLocation>
</comment>
<dbReference type="PANTHER" id="PTHR11785:SF353">
    <property type="entry name" value="METHIONINE TRANSPORTER (EUROFUNG)"/>
    <property type="match status" value="1"/>
</dbReference>
<evidence type="ECO:0000256" key="2">
    <source>
        <dbReference type="ARBA" id="ARBA00022692"/>
    </source>
</evidence>
<evidence type="ECO:0000256" key="3">
    <source>
        <dbReference type="ARBA" id="ARBA00022989"/>
    </source>
</evidence>
<gene>
    <name evidence="6" type="ORF">E8E12_006662</name>
</gene>
<sequence>MPTELLWRHGYPIAGSILRALDSVGLSILYWVFGFIIAAVITGFAVLSGGTRVQDSQANFRNSFEGITNNGNDLVNAFISIRFASQGYANAFNATDEIKNPFPLLKRVAPISLIIGFILYILVNVAYFAAVPAAEFRESGELPAALVFEAVFGTKATRSHLALIAVSAAVNIMAVIIGATHQIRECAR</sequence>
<dbReference type="GO" id="GO:0015179">
    <property type="term" value="F:L-amino acid transmembrane transporter activity"/>
    <property type="evidence" value="ECO:0007669"/>
    <property type="project" value="TreeGrafter"/>
</dbReference>
<feature type="transmembrane region" description="Helical" evidence="5">
    <location>
        <begin position="28"/>
        <end position="47"/>
    </location>
</feature>
<accession>A0A9P4WKX0</accession>
<keyword evidence="7" id="KW-1185">Reference proteome</keyword>
<dbReference type="OrthoDB" id="5982228at2759"/>
<evidence type="ECO:0000256" key="1">
    <source>
        <dbReference type="ARBA" id="ARBA00004141"/>
    </source>
</evidence>
<dbReference type="InterPro" id="IPR050598">
    <property type="entry name" value="AminoAcid_Transporter"/>
</dbReference>
<evidence type="ECO:0000313" key="7">
    <source>
        <dbReference type="Proteomes" id="UP000758155"/>
    </source>
</evidence>
<feature type="transmembrane region" description="Helical" evidence="5">
    <location>
        <begin position="108"/>
        <end position="130"/>
    </location>
</feature>
<name>A0A9P4WKX0_9PLEO</name>
<organism evidence="6 7">
    <name type="scientific">Didymella heteroderae</name>
    <dbReference type="NCBI Taxonomy" id="1769908"/>
    <lineage>
        <taxon>Eukaryota</taxon>
        <taxon>Fungi</taxon>
        <taxon>Dikarya</taxon>
        <taxon>Ascomycota</taxon>
        <taxon>Pezizomycotina</taxon>
        <taxon>Dothideomycetes</taxon>
        <taxon>Pleosporomycetidae</taxon>
        <taxon>Pleosporales</taxon>
        <taxon>Pleosporineae</taxon>
        <taxon>Didymellaceae</taxon>
        <taxon>Didymella</taxon>
    </lineage>
</organism>
<comment type="caution">
    <text evidence="6">The sequence shown here is derived from an EMBL/GenBank/DDBJ whole genome shotgun (WGS) entry which is preliminary data.</text>
</comment>
<feature type="transmembrane region" description="Helical" evidence="5">
    <location>
        <begin position="161"/>
        <end position="180"/>
    </location>
</feature>
<protein>
    <recommendedName>
        <fullName evidence="8">Amino acid transporter</fullName>
    </recommendedName>
</protein>